<keyword evidence="1" id="KW-0812">Transmembrane</keyword>
<dbReference type="NCBIfam" id="TIGR02532">
    <property type="entry name" value="IV_pilin_GFxxxE"/>
    <property type="match status" value="1"/>
</dbReference>
<keyword evidence="1" id="KW-0472">Membrane</keyword>
<accession>A0ABV0GAG3</accession>
<dbReference type="Pfam" id="PF07963">
    <property type="entry name" value="N_methyl"/>
    <property type="match status" value="1"/>
</dbReference>
<gene>
    <name evidence="2" type="ORF">ABDJ40_04590</name>
</gene>
<reference evidence="2 3" key="1">
    <citation type="submission" date="2024-05" db="EMBL/GenBank/DDBJ databases">
        <title>Roseateles sp. 2.12 16S ribosomal RNA gene Genome sequencing and assembly.</title>
        <authorList>
            <person name="Woo H."/>
        </authorList>
    </citation>
    <scope>NUCLEOTIDE SEQUENCE [LARGE SCALE GENOMIC DNA]</scope>
    <source>
        <strain evidence="2 3">2.12</strain>
    </source>
</reference>
<dbReference type="RefSeq" id="WP_347606640.1">
    <property type="nucleotide sequence ID" value="NZ_JBDPZC010000001.1"/>
</dbReference>
<dbReference type="PROSITE" id="PS00409">
    <property type="entry name" value="PROKAR_NTER_METHYL"/>
    <property type="match status" value="1"/>
</dbReference>
<organism evidence="2 3">
    <name type="scientific">Roseateles flavus</name>
    <dbReference type="NCBI Taxonomy" id="3149041"/>
    <lineage>
        <taxon>Bacteria</taxon>
        <taxon>Pseudomonadati</taxon>
        <taxon>Pseudomonadota</taxon>
        <taxon>Betaproteobacteria</taxon>
        <taxon>Burkholderiales</taxon>
        <taxon>Sphaerotilaceae</taxon>
        <taxon>Roseateles</taxon>
    </lineage>
</organism>
<proteinExistence type="predicted"/>
<dbReference type="InterPro" id="IPR012902">
    <property type="entry name" value="N_methyl_site"/>
</dbReference>
<evidence type="ECO:0000256" key="1">
    <source>
        <dbReference type="SAM" id="Phobius"/>
    </source>
</evidence>
<keyword evidence="3" id="KW-1185">Reference proteome</keyword>
<protein>
    <submittedName>
        <fullName evidence="2">Prepilin-type N-terminal cleavage/methylation domain-containing protein</fullName>
    </submittedName>
</protein>
<dbReference type="EMBL" id="JBDPZC010000001">
    <property type="protein sequence ID" value="MEO3712042.1"/>
    <property type="molecule type" value="Genomic_DNA"/>
</dbReference>
<comment type="caution">
    <text evidence="2">The sequence shown here is derived from an EMBL/GenBank/DDBJ whole genome shotgun (WGS) entry which is preliminary data.</text>
</comment>
<dbReference type="Proteomes" id="UP001462640">
    <property type="component" value="Unassembled WGS sequence"/>
</dbReference>
<sequence>MSCPSTSADRHQAGLTLVELLVSMVILSLVMVLVSQALFQAAKVAQVAESASAQLHSRWGQGWAARDLLSNVAAPPEGGEKPFVGDAKSISAYSLQPLDRQVFGPMKFTLEIQPDSVAASAPKSMLLRYTAGDARPGDMAAKTETVARLPLKVEFAYLDARGQWLEAWPPLIDKSKTTQEQALPRGVVIRESESKRLIAIYRYLGPQGSARPQERMFWENQ</sequence>
<evidence type="ECO:0000313" key="2">
    <source>
        <dbReference type="EMBL" id="MEO3712042.1"/>
    </source>
</evidence>
<name>A0ABV0GAG3_9BURK</name>
<feature type="transmembrane region" description="Helical" evidence="1">
    <location>
        <begin position="20"/>
        <end position="39"/>
    </location>
</feature>
<keyword evidence="1" id="KW-1133">Transmembrane helix</keyword>
<evidence type="ECO:0000313" key="3">
    <source>
        <dbReference type="Proteomes" id="UP001462640"/>
    </source>
</evidence>